<evidence type="ECO:0000313" key="2">
    <source>
        <dbReference type="EMBL" id="KAK4382008.1"/>
    </source>
</evidence>
<dbReference type="Proteomes" id="UP001289374">
    <property type="component" value="Unassembled WGS sequence"/>
</dbReference>
<dbReference type="EMBL" id="JACGWL010000777">
    <property type="protein sequence ID" value="KAK4382008.1"/>
    <property type="molecule type" value="Genomic_DNA"/>
</dbReference>
<sequence>MMGMELKFSTANHPQTDGQTERVNALVEDYPRDCVSASQQVGWIWWTLPSSVTTCISHRLRELLDEAKDSLAKAQLRMKKYADMGRRHVEFSVEDQVLLKLTPQIWKNISLRFVGHGETANSTCSTGESKANATWEWDVTLWQFEEKLDEYWAVREGVRIRVQDNVGMERQVMDSQTDGRSGFQAVMCAGRHAPHNRRTGLADARAELGSSVRKLACRAQRADGLGPKSPLVAPISVVDTCIRGLKRCRKWSANSGYVDKRITSAIEEESSKTDAGYLKFMEQVQSGLIRKYWLTVGYCMLRWTGVCANGDVARCLLRETS</sequence>
<reference evidence="2" key="2">
    <citation type="journal article" date="2024" name="Plant">
        <title>Genomic evolution and insights into agronomic trait innovations of Sesamum species.</title>
        <authorList>
            <person name="Miao H."/>
            <person name="Wang L."/>
            <person name="Qu L."/>
            <person name="Liu H."/>
            <person name="Sun Y."/>
            <person name="Le M."/>
            <person name="Wang Q."/>
            <person name="Wei S."/>
            <person name="Zheng Y."/>
            <person name="Lin W."/>
            <person name="Duan Y."/>
            <person name="Cao H."/>
            <person name="Xiong S."/>
            <person name="Wang X."/>
            <person name="Wei L."/>
            <person name="Li C."/>
            <person name="Ma Q."/>
            <person name="Ju M."/>
            <person name="Zhao R."/>
            <person name="Li G."/>
            <person name="Mu C."/>
            <person name="Tian Q."/>
            <person name="Mei H."/>
            <person name="Zhang T."/>
            <person name="Gao T."/>
            <person name="Zhang H."/>
        </authorList>
    </citation>
    <scope>NUCLEOTIDE SEQUENCE</scope>
    <source>
        <strain evidence="2">K16</strain>
    </source>
</reference>
<feature type="coiled-coil region" evidence="1">
    <location>
        <begin position="57"/>
        <end position="84"/>
    </location>
</feature>
<keyword evidence="3" id="KW-1185">Reference proteome</keyword>
<name>A0AAE1T5L3_9LAMI</name>
<evidence type="ECO:0000256" key="1">
    <source>
        <dbReference type="SAM" id="Coils"/>
    </source>
</evidence>
<dbReference type="AlphaFoldDB" id="A0AAE1T5L3"/>
<proteinExistence type="predicted"/>
<comment type="caution">
    <text evidence="2">The sequence shown here is derived from an EMBL/GenBank/DDBJ whole genome shotgun (WGS) entry which is preliminary data.</text>
</comment>
<organism evidence="2 3">
    <name type="scientific">Sesamum angolense</name>
    <dbReference type="NCBI Taxonomy" id="2727404"/>
    <lineage>
        <taxon>Eukaryota</taxon>
        <taxon>Viridiplantae</taxon>
        <taxon>Streptophyta</taxon>
        <taxon>Embryophyta</taxon>
        <taxon>Tracheophyta</taxon>
        <taxon>Spermatophyta</taxon>
        <taxon>Magnoliopsida</taxon>
        <taxon>eudicotyledons</taxon>
        <taxon>Gunneridae</taxon>
        <taxon>Pentapetalae</taxon>
        <taxon>asterids</taxon>
        <taxon>lamiids</taxon>
        <taxon>Lamiales</taxon>
        <taxon>Pedaliaceae</taxon>
        <taxon>Sesamum</taxon>
    </lineage>
</organism>
<evidence type="ECO:0000313" key="3">
    <source>
        <dbReference type="Proteomes" id="UP001289374"/>
    </source>
</evidence>
<reference evidence="2" key="1">
    <citation type="submission" date="2020-06" db="EMBL/GenBank/DDBJ databases">
        <authorList>
            <person name="Li T."/>
            <person name="Hu X."/>
            <person name="Zhang T."/>
            <person name="Song X."/>
            <person name="Zhang H."/>
            <person name="Dai N."/>
            <person name="Sheng W."/>
            <person name="Hou X."/>
            <person name="Wei L."/>
        </authorList>
    </citation>
    <scope>NUCLEOTIDE SEQUENCE</scope>
    <source>
        <strain evidence="2">K16</strain>
        <tissue evidence="2">Leaf</tissue>
    </source>
</reference>
<gene>
    <name evidence="2" type="ORF">Sango_2915900</name>
</gene>
<protein>
    <submittedName>
        <fullName evidence="2">Uncharacterized protein</fullName>
    </submittedName>
</protein>
<accession>A0AAE1T5L3</accession>
<keyword evidence="1" id="KW-0175">Coiled coil</keyword>